<gene>
    <name evidence="2" type="ORF">KIN34_04795</name>
</gene>
<dbReference type="InterPro" id="IPR036390">
    <property type="entry name" value="WH_DNA-bd_sf"/>
</dbReference>
<name>A0ABS5TWS2_9CELL</name>
<dbReference type="InterPro" id="IPR000944">
    <property type="entry name" value="Tscrpt_reg_Rrf2"/>
</dbReference>
<dbReference type="NCBIfam" id="TIGR00738">
    <property type="entry name" value="rrf2_super"/>
    <property type="match status" value="1"/>
</dbReference>
<dbReference type="SUPFAM" id="SSF46785">
    <property type="entry name" value="Winged helix' DNA-binding domain"/>
    <property type="match status" value="1"/>
</dbReference>
<dbReference type="PANTHER" id="PTHR33221">
    <property type="entry name" value="WINGED HELIX-TURN-HELIX TRANSCRIPTIONAL REGULATOR, RRF2 FAMILY"/>
    <property type="match status" value="1"/>
</dbReference>
<dbReference type="Gene3D" id="1.10.10.10">
    <property type="entry name" value="Winged helix-like DNA-binding domain superfamily/Winged helix DNA-binding domain"/>
    <property type="match status" value="1"/>
</dbReference>
<dbReference type="InterPro" id="IPR030489">
    <property type="entry name" value="TR_Rrf2-type_CS"/>
</dbReference>
<keyword evidence="3" id="KW-1185">Reference proteome</keyword>
<proteinExistence type="predicted"/>
<reference evidence="2 3" key="1">
    <citation type="submission" date="2021-05" db="EMBL/GenBank/DDBJ databases">
        <title>Description of Cellulomonas sp. DKR-3 sp. nov.</title>
        <authorList>
            <person name="Dahal R.H."/>
            <person name="Chaudhary D.K."/>
        </authorList>
    </citation>
    <scope>NUCLEOTIDE SEQUENCE [LARGE SCALE GENOMIC DNA]</scope>
    <source>
        <strain evidence="2 3">DKR-3</strain>
    </source>
</reference>
<sequence length="147" mass="15524">MHISAKVDYAVRALLLLAQHEPELVTAETLSAEQDLPREYAETILTDLRKLGYVVSKRGAGGGFQLARPAAQILVGPVVAALEGPFVTVRASPPDALAYRGVAQHLPSLWGALDHSLHGVLDQVTLADLLTGDLPTPGSHPPPTLVS</sequence>
<organism evidence="2 3">
    <name type="scientific">Cellulomonas fulva</name>
    <dbReference type="NCBI Taxonomy" id="2835530"/>
    <lineage>
        <taxon>Bacteria</taxon>
        <taxon>Bacillati</taxon>
        <taxon>Actinomycetota</taxon>
        <taxon>Actinomycetes</taxon>
        <taxon>Micrococcales</taxon>
        <taxon>Cellulomonadaceae</taxon>
        <taxon>Cellulomonas</taxon>
    </lineage>
</organism>
<protein>
    <submittedName>
        <fullName evidence="2">Rrf2 family transcriptional regulator</fullName>
    </submittedName>
</protein>
<dbReference type="Proteomes" id="UP000722125">
    <property type="component" value="Unassembled WGS sequence"/>
</dbReference>
<dbReference type="Pfam" id="PF02082">
    <property type="entry name" value="Rrf2"/>
    <property type="match status" value="1"/>
</dbReference>
<evidence type="ECO:0000256" key="1">
    <source>
        <dbReference type="ARBA" id="ARBA00023125"/>
    </source>
</evidence>
<dbReference type="PROSITE" id="PS51197">
    <property type="entry name" value="HTH_RRF2_2"/>
    <property type="match status" value="1"/>
</dbReference>
<comment type="caution">
    <text evidence="2">The sequence shown here is derived from an EMBL/GenBank/DDBJ whole genome shotgun (WGS) entry which is preliminary data.</text>
</comment>
<keyword evidence="1" id="KW-0238">DNA-binding</keyword>
<dbReference type="PROSITE" id="PS01332">
    <property type="entry name" value="HTH_RRF2_1"/>
    <property type="match status" value="1"/>
</dbReference>
<dbReference type="RefSeq" id="WP_214347454.1">
    <property type="nucleotide sequence ID" value="NZ_JAHBOH010000001.1"/>
</dbReference>
<evidence type="ECO:0000313" key="2">
    <source>
        <dbReference type="EMBL" id="MBT0993602.1"/>
    </source>
</evidence>
<evidence type="ECO:0000313" key="3">
    <source>
        <dbReference type="Proteomes" id="UP000722125"/>
    </source>
</evidence>
<dbReference type="PANTHER" id="PTHR33221:SF5">
    <property type="entry name" value="HTH-TYPE TRANSCRIPTIONAL REGULATOR ISCR"/>
    <property type="match status" value="1"/>
</dbReference>
<accession>A0ABS5TWS2</accession>
<dbReference type="EMBL" id="JAHBOH010000001">
    <property type="protein sequence ID" value="MBT0993602.1"/>
    <property type="molecule type" value="Genomic_DNA"/>
</dbReference>
<dbReference type="InterPro" id="IPR036388">
    <property type="entry name" value="WH-like_DNA-bd_sf"/>
</dbReference>